<dbReference type="EMBL" id="FPAO01000010">
    <property type="protein sequence ID" value="SFT78589.1"/>
    <property type="molecule type" value="Genomic_DNA"/>
</dbReference>
<evidence type="ECO:0000313" key="1">
    <source>
        <dbReference type="EMBL" id="SFT78589.1"/>
    </source>
</evidence>
<dbReference type="AlphaFoldDB" id="A0A1I7AUI8"/>
<dbReference type="Proteomes" id="UP000323733">
    <property type="component" value="Unassembled WGS sequence"/>
</dbReference>
<gene>
    <name evidence="1" type="ORF">SAMN02910340_02376</name>
</gene>
<reference evidence="1 2" key="1">
    <citation type="submission" date="2016-10" db="EMBL/GenBank/DDBJ databases">
        <authorList>
            <person name="Varghese N."/>
            <person name="Submissions S."/>
        </authorList>
    </citation>
    <scope>NUCLEOTIDE SEQUENCE [LARGE SCALE GENOMIC DNA]</scope>
    <source>
        <strain evidence="1 2">DSM 11855</strain>
    </source>
</reference>
<name>A0A1I7AUI8_METTE</name>
<protein>
    <submittedName>
        <fullName evidence="1">Uncharacterized protein</fullName>
    </submittedName>
</protein>
<evidence type="ECO:0000313" key="2">
    <source>
        <dbReference type="Proteomes" id="UP000323733"/>
    </source>
</evidence>
<accession>A0A1I7AUI8</accession>
<proteinExistence type="predicted"/>
<organism evidence="1 2">
    <name type="scientific">Methanosarcina thermophila</name>
    <dbReference type="NCBI Taxonomy" id="2210"/>
    <lineage>
        <taxon>Archaea</taxon>
        <taxon>Methanobacteriati</taxon>
        <taxon>Methanobacteriota</taxon>
        <taxon>Stenosarchaea group</taxon>
        <taxon>Methanomicrobia</taxon>
        <taxon>Methanosarcinales</taxon>
        <taxon>Methanosarcinaceae</taxon>
        <taxon>Methanosarcina</taxon>
    </lineage>
</organism>
<sequence>MLKKSGLGVRCIKKANGKYVIYREYIGDINKEDGSSFFRVG</sequence>
<keyword evidence="2" id="KW-1185">Reference proteome</keyword>